<keyword evidence="2" id="KW-1003">Cell membrane</keyword>
<feature type="transmembrane region" description="Helical" evidence="6">
    <location>
        <begin position="69"/>
        <end position="90"/>
    </location>
</feature>
<dbReference type="EMBL" id="JBHUOP010000003">
    <property type="protein sequence ID" value="MFD2840769.1"/>
    <property type="molecule type" value="Genomic_DNA"/>
</dbReference>
<evidence type="ECO:0000256" key="6">
    <source>
        <dbReference type="SAM" id="Phobius"/>
    </source>
</evidence>
<comment type="caution">
    <text evidence="7">The sequence shown here is derived from an EMBL/GenBank/DDBJ whole genome shotgun (WGS) entry which is preliminary data.</text>
</comment>
<dbReference type="PANTHER" id="PTHR30086">
    <property type="entry name" value="ARGININE EXPORTER PROTEIN ARGO"/>
    <property type="match status" value="1"/>
</dbReference>
<evidence type="ECO:0000313" key="8">
    <source>
        <dbReference type="Proteomes" id="UP001597391"/>
    </source>
</evidence>
<keyword evidence="5 6" id="KW-0472">Membrane</keyword>
<feature type="transmembrane region" description="Helical" evidence="6">
    <location>
        <begin position="41"/>
        <end position="63"/>
    </location>
</feature>
<keyword evidence="8" id="KW-1185">Reference proteome</keyword>
<dbReference type="InterPro" id="IPR001123">
    <property type="entry name" value="LeuE-type"/>
</dbReference>
<evidence type="ECO:0000256" key="2">
    <source>
        <dbReference type="ARBA" id="ARBA00022475"/>
    </source>
</evidence>
<gene>
    <name evidence="7" type="ORF">ACFSYH_09315</name>
</gene>
<evidence type="ECO:0000256" key="4">
    <source>
        <dbReference type="ARBA" id="ARBA00022989"/>
    </source>
</evidence>
<organism evidence="7 8">
    <name type="scientific">Populibacterium corticicola</name>
    <dbReference type="NCBI Taxonomy" id="1812826"/>
    <lineage>
        <taxon>Bacteria</taxon>
        <taxon>Bacillati</taxon>
        <taxon>Actinomycetota</taxon>
        <taxon>Actinomycetes</taxon>
        <taxon>Micrococcales</taxon>
        <taxon>Jonesiaceae</taxon>
        <taxon>Populibacterium</taxon>
    </lineage>
</organism>
<accession>A0ABW5XG93</accession>
<evidence type="ECO:0000256" key="3">
    <source>
        <dbReference type="ARBA" id="ARBA00022692"/>
    </source>
</evidence>
<evidence type="ECO:0000256" key="5">
    <source>
        <dbReference type="ARBA" id="ARBA00023136"/>
    </source>
</evidence>
<dbReference type="Proteomes" id="UP001597391">
    <property type="component" value="Unassembled WGS sequence"/>
</dbReference>
<protein>
    <submittedName>
        <fullName evidence="7">LysE/ArgO family amino acid transporter</fullName>
    </submittedName>
</protein>
<reference evidence="8" key="1">
    <citation type="journal article" date="2019" name="Int. J. Syst. Evol. Microbiol.">
        <title>The Global Catalogue of Microorganisms (GCM) 10K type strain sequencing project: providing services to taxonomists for standard genome sequencing and annotation.</title>
        <authorList>
            <consortium name="The Broad Institute Genomics Platform"/>
            <consortium name="The Broad Institute Genome Sequencing Center for Infectious Disease"/>
            <person name="Wu L."/>
            <person name="Ma J."/>
        </authorList>
    </citation>
    <scope>NUCLEOTIDE SEQUENCE [LARGE SCALE GENOMIC DNA]</scope>
    <source>
        <strain evidence="8">KCTC 33576</strain>
    </source>
</reference>
<feature type="transmembrane region" description="Helical" evidence="6">
    <location>
        <begin position="183"/>
        <end position="201"/>
    </location>
</feature>
<proteinExistence type="predicted"/>
<dbReference type="PANTHER" id="PTHR30086:SF20">
    <property type="entry name" value="ARGININE EXPORTER PROTEIN ARGO-RELATED"/>
    <property type="match status" value="1"/>
</dbReference>
<feature type="transmembrane region" description="Helical" evidence="6">
    <location>
        <begin position="110"/>
        <end position="128"/>
    </location>
</feature>
<dbReference type="Pfam" id="PF01810">
    <property type="entry name" value="LysE"/>
    <property type="match status" value="1"/>
</dbReference>
<evidence type="ECO:0000256" key="1">
    <source>
        <dbReference type="ARBA" id="ARBA00004651"/>
    </source>
</evidence>
<dbReference type="RefSeq" id="WP_377466656.1">
    <property type="nucleotide sequence ID" value="NZ_JBHUOP010000003.1"/>
</dbReference>
<keyword evidence="3 6" id="KW-0812">Transmembrane</keyword>
<keyword evidence="4 6" id="KW-1133">Transmembrane helix</keyword>
<feature type="transmembrane region" description="Helical" evidence="6">
    <location>
        <begin position="148"/>
        <end position="171"/>
    </location>
</feature>
<evidence type="ECO:0000313" key="7">
    <source>
        <dbReference type="EMBL" id="MFD2840769.1"/>
    </source>
</evidence>
<name>A0ABW5XG93_9MICO</name>
<sequence length="204" mass="21945">MSSTAIFASGFGIAFGLIVAIGAQSAFVLRQAIMRNHIVPVVLVCAFSDMLFMSIGIAGFGSIVENAPWLITGMRLFGGAFLVYYGFLALRRAMKPSAMATETGPARKSLLPVLGATLAVTYLNPHFYLDTVVLLGSIANSHGDAKWVFGFGAMLASIVWFTLLGFGARFLQPLFEKPRSWQFLDGVIAIIMFTIAVNVLSPLV</sequence>
<comment type="subcellular location">
    <subcellularLocation>
        <location evidence="1">Cell membrane</location>
        <topology evidence="1">Multi-pass membrane protein</topology>
    </subcellularLocation>
</comment>
<feature type="transmembrane region" description="Helical" evidence="6">
    <location>
        <begin position="6"/>
        <end position="29"/>
    </location>
</feature>